<accession>A0A1R2CUY4</accession>
<dbReference type="Proteomes" id="UP000187209">
    <property type="component" value="Unassembled WGS sequence"/>
</dbReference>
<dbReference type="EMBL" id="MPUH01000055">
    <property type="protein sequence ID" value="OMJ92791.1"/>
    <property type="molecule type" value="Genomic_DNA"/>
</dbReference>
<evidence type="ECO:0000313" key="2">
    <source>
        <dbReference type="Proteomes" id="UP000187209"/>
    </source>
</evidence>
<reference evidence="1 2" key="1">
    <citation type="submission" date="2016-11" db="EMBL/GenBank/DDBJ databases">
        <title>The macronuclear genome of Stentor coeruleus: a giant cell with tiny introns.</title>
        <authorList>
            <person name="Slabodnick M."/>
            <person name="Ruby J.G."/>
            <person name="Reiff S.B."/>
            <person name="Swart E.C."/>
            <person name="Gosai S."/>
            <person name="Prabakaran S."/>
            <person name="Witkowska E."/>
            <person name="Larue G.E."/>
            <person name="Fisher S."/>
            <person name="Freeman R.M."/>
            <person name="Gunawardena J."/>
            <person name="Chu W."/>
            <person name="Stover N.A."/>
            <person name="Gregory B.D."/>
            <person name="Nowacki M."/>
            <person name="Derisi J."/>
            <person name="Roy S.W."/>
            <person name="Marshall W.F."/>
            <person name="Sood P."/>
        </authorList>
    </citation>
    <scope>NUCLEOTIDE SEQUENCE [LARGE SCALE GENOMIC DNA]</scope>
    <source>
        <strain evidence="1">WM001</strain>
    </source>
</reference>
<dbReference type="AlphaFoldDB" id="A0A1R2CUY4"/>
<organism evidence="1 2">
    <name type="scientific">Stentor coeruleus</name>
    <dbReference type="NCBI Taxonomy" id="5963"/>
    <lineage>
        <taxon>Eukaryota</taxon>
        <taxon>Sar</taxon>
        <taxon>Alveolata</taxon>
        <taxon>Ciliophora</taxon>
        <taxon>Postciliodesmatophora</taxon>
        <taxon>Heterotrichea</taxon>
        <taxon>Heterotrichida</taxon>
        <taxon>Stentoridae</taxon>
        <taxon>Stentor</taxon>
    </lineage>
</organism>
<gene>
    <name evidence="1" type="ORF">SteCoe_4428</name>
</gene>
<comment type="caution">
    <text evidence="1">The sequence shown here is derived from an EMBL/GenBank/DDBJ whole genome shotgun (WGS) entry which is preliminary data.</text>
</comment>
<sequence length="126" mass="14869">MIRPEEIIQKKYKVTVEFNETKNSEECIPKILTKTEKDDFLSVTHRRSHHRETTPTNIIQRNITDMQKNLNKLSEAVDVQTKILSGHNDENLQDFEKRLESKFAQVQRKLNKRNTISNGKEKCLVF</sequence>
<protein>
    <submittedName>
        <fullName evidence="1">Uncharacterized protein</fullName>
    </submittedName>
</protein>
<evidence type="ECO:0000313" key="1">
    <source>
        <dbReference type="EMBL" id="OMJ92791.1"/>
    </source>
</evidence>
<name>A0A1R2CUY4_9CILI</name>
<keyword evidence="2" id="KW-1185">Reference proteome</keyword>
<proteinExistence type="predicted"/>